<proteinExistence type="predicted"/>
<evidence type="ECO:0000256" key="1">
    <source>
        <dbReference type="SAM" id="Phobius"/>
    </source>
</evidence>
<evidence type="ECO:0000313" key="2">
    <source>
        <dbReference type="EMBL" id="KFE72183.1"/>
    </source>
</evidence>
<dbReference type="EMBL" id="JMCB01000001">
    <property type="protein sequence ID" value="KFE72183.1"/>
    <property type="molecule type" value="Genomic_DNA"/>
</dbReference>
<feature type="transmembrane region" description="Helical" evidence="1">
    <location>
        <begin position="12"/>
        <end position="28"/>
    </location>
</feature>
<gene>
    <name evidence="2" type="ORF">DB31_0444</name>
</gene>
<dbReference type="Proteomes" id="UP000028725">
    <property type="component" value="Unassembled WGS sequence"/>
</dbReference>
<keyword evidence="1" id="KW-0472">Membrane</keyword>
<keyword evidence="3" id="KW-1185">Reference proteome</keyword>
<organism evidence="2 3">
    <name type="scientific">Hyalangium minutum</name>
    <dbReference type="NCBI Taxonomy" id="394096"/>
    <lineage>
        <taxon>Bacteria</taxon>
        <taxon>Pseudomonadati</taxon>
        <taxon>Myxococcota</taxon>
        <taxon>Myxococcia</taxon>
        <taxon>Myxococcales</taxon>
        <taxon>Cystobacterineae</taxon>
        <taxon>Archangiaceae</taxon>
        <taxon>Hyalangium</taxon>
    </lineage>
</organism>
<reference evidence="2 3" key="1">
    <citation type="submission" date="2014-04" db="EMBL/GenBank/DDBJ databases">
        <title>Genome assembly of Hyalangium minutum DSM 14724.</title>
        <authorList>
            <person name="Sharma G."/>
            <person name="Subramanian S."/>
        </authorList>
    </citation>
    <scope>NUCLEOTIDE SEQUENCE [LARGE SCALE GENOMIC DNA]</scope>
    <source>
        <strain evidence="2 3">DSM 14724</strain>
    </source>
</reference>
<protein>
    <submittedName>
        <fullName evidence="2">Uncharacterized protein</fullName>
    </submittedName>
</protein>
<feature type="transmembrane region" description="Helical" evidence="1">
    <location>
        <begin position="49"/>
        <end position="69"/>
    </location>
</feature>
<sequence>MSFHAEVGWASGYALFLLLAARGLVALGRRARAGEDTWPRSEVARFHQVLAAPLVLLAGLLVGLCALRHHEGLELGWLGLVALVITWVARRTWSEWREESSARHAP</sequence>
<accession>A0A085WWX0</accession>
<name>A0A085WWX0_9BACT</name>
<dbReference type="RefSeq" id="WP_044181199.1">
    <property type="nucleotide sequence ID" value="NZ_JMCB01000001.1"/>
</dbReference>
<dbReference type="AlphaFoldDB" id="A0A085WWX0"/>
<comment type="caution">
    <text evidence="2">The sequence shown here is derived from an EMBL/GenBank/DDBJ whole genome shotgun (WGS) entry which is preliminary data.</text>
</comment>
<evidence type="ECO:0000313" key="3">
    <source>
        <dbReference type="Proteomes" id="UP000028725"/>
    </source>
</evidence>
<keyword evidence="1" id="KW-0812">Transmembrane</keyword>
<feature type="transmembrane region" description="Helical" evidence="1">
    <location>
        <begin position="75"/>
        <end position="93"/>
    </location>
</feature>
<keyword evidence="1" id="KW-1133">Transmembrane helix</keyword>